<evidence type="ECO:0000313" key="3">
    <source>
        <dbReference type="Proteomes" id="UP000707451"/>
    </source>
</evidence>
<dbReference type="EMBL" id="JAHRHY010000017">
    <property type="protein sequence ID" value="KAG9063134.1"/>
    <property type="molecule type" value="Genomic_DNA"/>
</dbReference>
<proteinExistence type="predicted"/>
<feature type="region of interest" description="Disordered" evidence="1">
    <location>
        <begin position="25"/>
        <end position="50"/>
    </location>
</feature>
<protein>
    <submittedName>
        <fullName evidence="2">Uncharacterized protein</fullName>
    </submittedName>
</protein>
<accession>A0A9P7XNH4</accession>
<gene>
    <name evidence="2" type="ORF">KI688_004734</name>
</gene>
<organism evidence="2 3">
    <name type="scientific">Linnemannia hyalina</name>
    <dbReference type="NCBI Taxonomy" id="64524"/>
    <lineage>
        <taxon>Eukaryota</taxon>
        <taxon>Fungi</taxon>
        <taxon>Fungi incertae sedis</taxon>
        <taxon>Mucoromycota</taxon>
        <taxon>Mortierellomycotina</taxon>
        <taxon>Mortierellomycetes</taxon>
        <taxon>Mortierellales</taxon>
        <taxon>Mortierellaceae</taxon>
        <taxon>Linnemannia</taxon>
    </lineage>
</organism>
<name>A0A9P7XNH4_9FUNG</name>
<evidence type="ECO:0000256" key="1">
    <source>
        <dbReference type="SAM" id="MobiDB-lite"/>
    </source>
</evidence>
<dbReference type="Proteomes" id="UP000707451">
    <property type="component" value="Unassembled WGS sequence"/>
</dbReference>
<evidence type="ECO:0000313" key="2">
    <source>
        <dbReference type="EMBL" id="KAG9063134.1"/>
    </source>
</evidence>
<sequence>MALEVRQDGVMDAQDIADDALLAEPAVEDEDKAAESVTTPPQGRAVWSDTDDGVSSAVAEADFEASVGYLRSLTGGRDPLSADGLKAMRVAASSGSSKCQEVSKLIKALVRATAKVQSFVGPVFSDSPSHSAANNNYSTIIIDSDGSDISEEPLIRRRTTTVSAVHGLAPLQSCVDSGRGLFDGLEGEVGVGFGEEVDIGRDGRGDEDHTGDYSVYSGSGNAADKSGSDNGSVSDNGSDDDGDDNM</sequence>
<dbReference type="OrthoDB" id="10564811at2759"/>
<feature type="compositionally biased region" description="Basic and acidic residues" evidence="1">
    <location>
        <begin position="198"/>
        <end position="211"/>
    </location>
</feature>
<reference evidence="2" key="1">
    <citation type="submission" date="2021-06" db="EMBL/GenBank/DDBJ databases">
        <title>Genome Sequence of Mortierella hyaline Strain SCG-10, a Cold-Adapted, Nitrate-Reducing Fungus Isolated from Soil in Minnesota, USA.</title>
        <authorList>
            <person name="Aldossari N."/>
        </authorList>
    </citation>
    <scope>NUCLEOTIDE SEQUENCE</scope>
    <source>
        <strain evidence="2">SCG-10</strain>
    </source>
</reference>
<keyword evidence="3" id="KW-1185">Reference proteome</keyword>
<feature type="region of interest" description="Disordered" evidence="1">
    <location>
        <begin position="196"/>
        <end position="246"/>
    </location>
</feature>
<comment type="caution">
    <text evidence="2">The sequence shown here is derived from an EMBL/GenBank/DDBJ whole genome shotgun (WGS) entry which is preliminary data.</text>
</comment>
<feature type="compositionally biased region" description="Acidic residues" evidence="1">
    <location>
        <begin position="237"/>
        <end position="246"/>
    </location>
</feature>
<dbReference type="AlphaFoldDB" id="A0A9P7XNH4"/>